<sequence length="61" mass="6619">MCFDSSLVVVVCEIKKHVCVKYPNNYTFIMAALATHLKILCSGSHLEVATSFALSFTHGAA</sequence>
<dbReference type="Proteomes" id="UP000823561">
    <property type="component" value="Chromosome 23"/>
</dbReference>
<keyword evidence="2" id="KW-1185">Reference proteome</keyword>
<organism evidence="1 2">
    <name type="scientific">Alosa alosa</name>
    <name type="common">allis shad</name>
    <dbReference type="NCBI Taxonomy" id="278164"/>
    <lineage>
        <taxon>Eukaryota</taxon>
        <taxon>Metazoa</taxon>
        <taxon>Chordata</taxon>
        <taxon>Craniata</taxon>
        <taxon>Vertebrata</taxon>
        <taxon>Euteleostomi</taxon>
        <taxon>Actinopterygii</taxon>
        <taxon>Neopterygii</taxon>
        <taxon>Teleostei</taxon>
        <taxon>Clupei</taxon>
        <taxon>Clupeiformes</taxon>
        <taxon>Clupeoidei</taxon>
        <taxon>Clupeidae</taxon>
        <taxon>Alosa</taxon>
    </lineage>
</organism>
<dbReference type="AlphaFoldDB" id="A0AAV6FHG9"/>
<evidence type="ECO:0000313" key="1">
    <source>
        <dbReference type="EMBL" id="KAG5262249.1"/>
    </source>
</evidence>
<proteinExistence type="predicted"/>
<comment type="caution">
    <text evidence="1">The sequence shown here is derived from an EMBL/GenBank/DDBJ whole genome shotgun (WGS) entry which is preliminary data.</text>
</comment>
<accession>A0AAV6FHG9</accession>
<evidence type="ECO:0000313" key="2">
    <source>
        <dbReference type="Proteomes" id="UP000823561"/>
    </source>
</evidence>
<name>A0AAV6FHG9_9TELE</name>
<protein>
    <submittedName>
        <fullName evidence="1">Uncharacterized protein</fullName>
    </submittedName>
</protein>
<reference evidence="1" key="1">
    <citation type="submission" date="2020-10" db="EMBL/GenBank/DDBJ databases">
        <title>Chromosome-scale genome assembly of the Allis shad, Alosa alosa.</title>
        <authorList>
            <person name="Margot Z."/>
            <person name="Christophe K."/>
            <person name="Cabau C."/>
            <person name="Louis A."/>
            <person name="Berthelot C."/>
            <person name="Parey E."/>
            <person name="Roest Crollius H."/>
            <person name="Montfort J."/>
            <person name="Robinson-Rechavi M."/>
            <person name="Bucao C."/>
            <person name="Bouchez O."/>
            <person name="Gislard M."/>
            <person name="Lluch J."/>
            <person name="Milhes M."/>
            <person name="Lampietro C."/>
            <person name="Lopez Roques C."/>
            <person name="Donnadieu C."/>
            <person name="Braasch I."/>
            <person name="Desvignes T."/>
            <person name="Postlethwait J."/>
            <person name="Bobe J."/>
            <person name="Guiguen Y."/>
        </authorList>
    </citation>
    <scope>NUCLEOTIDE SEQUENCE</scope>
    <source>
        <strain evidence="1">M-15738</strain>
        <tissue evidence="1">Blood</tissue>
    </source>
</reference>
<dbReference type="EMBL" id="JADWDJ010000023">
    <property type="protein sequence ID" value="KAG5262249.1"/>
    <property type="molecule type" value="Genomic_DNA"/>
</dbReference>
<gene>
    <name evidence="1" type="ORF">AALO_G00293840</name>
</gene>